<feature type="domain" description="LRAT" evidence="1">
    <location>
        <begin position="233"/>
        <end position="328"/>
    </location>
</feature>
<reference evidence="2 3" key="1">
    <citation type="submission" date="2023-09" db="EMBL/GenBank/DDBJ databases">
        <authorList>
            <person name="Wang M."/>
        </authorList>
    </citation>
    <scope>NUCLEOTIDE SEQUENCE [LARGE SCALE GENOMIC DNA]</scope>
    <source>
        <strain evidence="2">GT-2023</strain>
        <tissue evidence="2">Liver</tissue>
    </source>
</reference>
<dbReference type="PROSITE" id="PS51934">
    <property type="entry name" value="LRAT"/>
    <property type="match status" value="1"/>
</dbReference>
<protein>
    <recommendedName>
        <fullName evidence="1">LRAT domain-containing protein</fullName>
    </recommendedName>
</protein>
<proteinExistence type="predicted"/>
<gene>
    <name evidence="2" type="ORF">QQF64_010063</name>
</gene>
<keyword evidence="3" id="KW-1185">Reference proteome</keyword>
<comment type="caution">
    <text evidence="2">The sequence shown here is derived from an EMBL/GenBank/DDBJ whole genome shotgun (WGS) entry which is preliminary data.</text>
</comment>
<evidence type="ECO:0000313" key="2">
    <source>
        <dbReference type="EMBL" id="KAL1259486.1"/>
    </source>
</evidence>
<dbReference type="Gene3D" id="3.90.1720.10">
    <property type="entry name" value="endopeptidase domain like (from Nostoc punctiforme)"/>
    <property type="match status" value="1"/>
</dbReference>
<dbReference type="EMBL" id="JAYMGO010000016">
    <property type="protein sequence ID" value="KAL1259486.1"/>
    <property type="molecule type" value="Genomic_DNA"/>
</dbReference>
<dbReference type="Proteomes" id="UP001558613">
    <property type="component" value="Unassembled WGS sequence"/>
</dbReference>
<sequence>MPHGDSQISPRRSEQIHSRLADQLLRYEKRALLLPLPELQRALDAIHYLEREEITHQKCVLETLTAVSDGLPLSAARTRNYSAIKRRHGLRPELGSKAGLRVAFLKPPLRDLYRWDAKLFTRVSDTVMGNQVEKLTHLNYNELPTTDPNGFDLEDDTPRIGVSYIFSTDDDEQEENIDEAEKEDVKHYDCRNELECAVYYREECIYERNSRFGEVGTLSCENLANKCKPGDLVEFVAIGQYPHWAVCVEDLQVVHLHRNEIKCDFLFDASQGKRGRIVNDLYKFRALSPDVVVQNAMEQVGMKERDVCWKNSECFAAWCRFGKREFKIGGEIRIGKQPYKMKLQLSEKKSHVLDFQSLEDLIMEKRRNDQMGREAVIQELENHLNCTQDTENDYNCN</sequence>
<accession>A0ABR3M5C5</accession>
<dbReference type="InterPro" id="IPR007053">
    <property type="entry name" value="LRAT_dom"/>
</dbReference>
<evidence type="ECO:0000313" key="3">
    <source>
        <dbReference type="Proteomes" id="UP001558613"/>
    </source>
</evidence>
<organism evidence="2 3">
    <name type="scientific">Cirrhinus molitorella</name>
    <name type="common">mud carp</name>
    <dbReference type="NCBI Taxonomy" id="172907"/>
    <lineage>
        <taxon>Eukaryota</taxon>
        <taxon>Metazoa</taxon>
        <taxon>Chordata</taxon>
        <taxon>Craniata</taxon>
        <taxon>Vertebrata</taxon>
        <taxon>Euteleostomi</taxon>
        <taxon>Actinopterygii</taxon>
        <taxon>Neopterygii</taxon>
        <taxon>Teleostei</taxon>
        <taxon>Ostariophysi</taxon>
        <taxon>Cypriniformes</taxon>
        <taxon>Cyprinidae</taxon>
        <taxon>Labeoninae</taxon>
        <taxon>Labeonini</taxon>
        <taxon>Cirrhinus</taxon>
    </lineage>
</organism>
<evidence type="ECO:0000259" key="1">
    <source>
        <dbReference type="PROSITE" id="PS51934"/>
    </source>
</evidence>
<dbReference type="PANTHER" id="PTHR46341">
    <property type="entry name" value="PROTEIN FAM84B-RELATED"/>
    <property type="match status" value="1"/>
</dbReference>
<dbReference type="InterPro" id="IPR043299">
    <property type="entry name" value="LRATD1_LRATD2"/>
</dbReference>
<dbReference type="Pfam" id="PF04970">
    <property type="entry name" value="LRAT"/>
    <property type="match status" value="1"/>
</dbReference>
<name>A0ABR3M5C5_9TELE</name>
<dbReference type="PANTHER" id="PTHR46341:SF2">
    <property type="entry name" value="PROTEIN LRATD2"/>
    <property type="match status" value="1"/>
</dbReference>